<feature type="transmembrane region" description="Helical" evidence="6">
    <location>
        <begin position="41"/>
        <end position="62"/>
    </location>
</feature>
<evidence type="ECO:0000256" key="1">
    <source>
        <dbReference type="ARBA" id="ARBA00004141"/>
    </source>
</evidence>
<evidence type="ECO:0000256" key="3">
    <source>
        <dbReference type="ARBA" id="ARBA00022989"/>
    </source>
</evidence>
<keyword evidence="4 6" id="KW-0472">Membrane</keyword>
<dbReference type="SMART" id="SM00679">
    <property type="entry name" value="CTNS"/>
    <property type="match status" value="2"/>
</dbReference>
<accession>A0A409YVR9</accession>
<feature type="region of interest" description="Disordered" evidence="5">
    <location>
        <begin position="227"/>
        <end position="260"/>
    </location>
</feature>
<comment type="caution">
    <text evidence="7">The sequence shown here is derived from an EMBL/GenBank/DDBJ whole genome shotgun (WGS) entry which is preliminary data.</text>
</comment>
<feature type="transmembrane region" description="Helical" evidence="6">
    <location>
        <begin position="99"/>
        <end position="122"/>
    </location>
</feature>
<dbReference type="PANTHER" id="PTHR16201">
    <property type="entry name" value="SEVEN TRANSMEMBRANE PROTEIN 1-RELATED"/>
    <property type="match status" value="1"/>
</dbReference>
<keyword evidence="8" id="KW-1185">Reference proteome</keyword>
<feature type="transmembrane region" description="Helical" evidence="6">
    <location>
        <begin position="193"/>
        <end position="216"/>
    </location>
</feature>
<dbReference type="InterPro" id="IPR051415">
    <property type="entry name" value="LAAT-1"/>
</dbReference>
<evidence type="ECO:0000256" key="6">
    <source>
        <dbReference type="SAM" id="Phobius"/>
    </source>
</evidence>
<dbReference type="GO" id="GO:0016020">
    <property type="term" value="C:membrane"/>
    <property type="evidence" value="ECO:0007669"/>
    <property type="project" value="UniProtKB-SubCell"/>
</dbReference>
<organism evidence="7 8">
    <name type="scientific">Gymnopilus dilepis</name>
    <dbReference type="NCBI Taxonomy" id="231916"/>
    <lineage>
        <taxon>Eukaryota</taxon>
        <taxon>Fungi</taxon>
        <taxon>Dikarya</taxon>
        <taxon>Basidiomycota</taxon>
        <taxon>Agaricomycotina</taxon>
        <taxon>Agaricomycetes</taxon>
        <taxon>Agaricomycetidae</taxon>
        <taxon>Agaricales</taxon>
        <taxon>Agaricineae</taxon>
        <taxon>Hymenogastraceae</taxon>
        <taxon>Gymnopilus</taxon>
    </lineage>
</organism>
<evidence type="ECO:0008006" key="9">
    <source>
        <dbReference type="Google" id="ProtNLM"/>
    </source>
</evidence>
<evidence type="ECO:0000256" key="2">
    <source>
        <dbReference type="ARBA" id="ARBA00022692"/>
    </source>
</evidence>
<keyword evidence="2 6" id="KW-0812">Transmembrane</keyword>
<evidence type="ECO:0000313" key="8">
    <source>
        <dbReference type="Proteomes" id="UP000284706"/>
    </source>
</evidence>
<evidence type="ECO:0000256" key="4">
    <source>
        <dbReference type="ARBA" id="ARBA00023136"/>
    </source>
</evidence>
<dbReference type="AlphaFoldDB" id="A0A409YVR9"/>
<dbReference type="FunCoup" id="A0A409YVR9">
    <property type="interactions" value="3"/>
</dbReference>
<sequence length="273" mass="30103">MGPHRNAVAEQVLGTMGTVCWTVQLIPQVWKSYRSKSTTGLSHWLVLLWGVAAVFLGVYNVAQRLNVPLMVQPQLFGFLSFLSWGQCQYYGLRRSKKVAALMTLATMISAGVIELAMVLALQSAPAQSRSRERGTQFFGIFASVVISAGLLPQYWEIYKFKEVIGISLIFMTVDLLGGVFSLLSLVFKDRFDVIAGVAYAAVVVLDGVVIIAAFILNPLARKRRRKEAEKRQLEANTDGQIAGNTTPNSEVPTDTSASTWERTSRKILDLLTV</sequence>
<feature type="transmembrane region" description="Helical" evidence="6">
    <location>
        <begin position="134"/>
        <end position="151"/>
    </location>
</feature>
<protein>
    <recommendedName>
        <fullName evidence="9">PQ-loop-domain-containing protein</fullName>
    </recommendedName>
</protein>
<feature type="transmembrane region" description="Helical" evidence="6">
    <location>
        <begin position="163"/>
        <end position="187"/>
    </location>
</feature>
<reference evidence="7 8" key="1">
    <citation type="journal article" date="2018" name="Evol. Lett.">
        <title>Horizontal gene cluster transfer increased hallucinogenic mushroom diversity.</title>
        <authorList>
            <person name="Reynolds H.T."/>
            <person name="Vijayakumar V."/>
            <person name="Gluck-Thaler E."/>
            <person name="Korotkin H.B."/>
            <person name="Matheny P.B."/>
            <person name="Slot J.C."/>
        </authorList>
    </citation>
    <scope>NUCLEOTIDE SEQUENCE [LARGE SCALE GENOMIC DNA]</scope>
    <source>
        <strain evidence="7 8">SRW20</strain>
    </source>
</reference>
<evidence type="ECO:0000313" key="7">
    <source>
        <dbReference type="EMBL" id="PPR07063.1"/>
    </source>
</evidence>
<keyword evidence="3 6" id="KW-1133">Transmembrane helix</keyword>
<gene>
    <name evidence="7" type="ORF">CVT26_005264</name>
</gene>
<dbReference type="Pfam" id="PF04193">
    <property type="entry name" value="PQ-loop"/>
    <property type="match status" value="2"/>
</dbReference>
<proteinExistence type="predicted"/>
<name>A0A409YVR9_9AGAR</name>
<comment type="subcellular location">
    <subcellularLocation>
        <location evidence="1">Membrane</location>
        <topology evidence="1">Multi-pass membrane protein</topology>
    </subcellularLocation>
</comment>
<dbReference type="PANTHER" id="PTHR16201:SF37">
    <property type="entry name" value="PQ-LOOP REPEAT-CONTAINING PROTEIN"/>
    <property type="match status" value="1"/>
</dbReference>
<evidence type="ECO:0000256" key="5">
    <source>
        <dbReference type="SAM" id="MobiDB-lite"/>
    </source>
</evidence>
<dbReference type="OrthoDB" id="407617at2759"/>
<dbReference type="Gene3D" id="1.20.1280.290">
    <property type="match status" value="2"/>
</dbReference>
<dbReference type="InParanoid" id="A0A409YVR9"/>
<dbReference type="Proteomes" id="UP000284706">
    <property type="component" value="Unassembled WGS sequence"/>
</dbReference>
<dbReference type="EMBL" id="NHYE01000194">
    <property type="protein sequence ID" value="PPR07063.1"/>
    <property type="molecule type" value="Genomic_DNA"/>
</dbReference>
<feature type="compositionally biased region" description="Polar residues" evidence="5">
    <location>
        <begin position="234"/>
        <end position="260"/>
    </location>
</feature>
<dbReference type="InterPro" id="IPR006603">
    <property type="entry name" value="PQ-loop_rpt"/>
</dbReference>